<dbReference type="EMBL" id="CT573213">
    <property type="protein sequence ID" value="CAJ61481.1"/>
    <property type="molecule type" value="Genomic_DNA"/>
</dbReference>
<dbReference type="GO" id="GO:0016831">
    <property type="term" value="F:carboxy-lyase activity"/>
    <property type="evidence" value="ECO:0007669"/>
    <property type="project" value="InterPro"/>
</dbReference>
<dbReference type="KEGG" id="fal:FRAAL2837"/>
<dbReference type="Pfam" id="PF04909">
    <property type="entry name" value="Amidohydro_2"/>
    <property type="match status" value="1"/>
</dbReference>
<dbReference type="GO" id="GO:0019748">
    <property type="term" value="P:secondary metabolic process"/>
    <property type="evidence" value="ECO:0007669"/>
    <property type="project" value="TreeGrafter"/>
</dbReference>
<evidence type="ECO:0000259" key="2">
    <source>
        <dbReference type="Pfam" id="PF04909"/>
    </source>
</evidence>
<proteinExistence type="predicted"/>
<dbReference type="AlphaFoldDB" id="Q0RLX2"/>
<dbReference type="PANTHER" id="PTHR21240">
    <property type="entry name" value="2-AMINO-3-CARBOXYLMUCONATE-6-SEMIALDEHYDE DECARBOXYLASE"/>
    <property type="match status" value="1"/>
</dbReference>
<keyword evidence="4" id="KW-1185">Reference proteome</keyword>
<dbReference type="Proteomes" id="UP000000657">
    <property type="component" value="Chromosome"/>
</dbReference>
<keyword evidence="1" id="KW-0456">Lyase</keyword>
<dbReference type="eggNOG" id="COG2159">
    <property type="taxonomic scope" value="Bacteria"/>
</dbReference>
<evidence type="ECO:0000256" key="1">
    <source>
        <dbReference type="ARBA" id="ARBA00023239"/>
    </source>
</evidence>
<reference evidence="3 4" key="1">
    <citation type="journal article" date="2007" name="Genome Res.">
        <title>Genome characteristics of facultatively symbiotic Frankia sp. strains reflect host range and host plant biogeography.</title>
        <authorList>
            <person name="Normand P."/>
            <person name="Lapierre P."/>
            <person name="Tisa L.S."/>
            <person name="Gogarten J.P."/>
            <person name="Alloisio N."/>
            <person name="Bagnarol E."/>
            <person name="Bassi C.A."/>
            <person name="Berry A.M."/>
            <person name="Bickhart D.M."/>
            <person name="Choisne N."/>
            <person name="Couloux A."/>
            <person name="Cournoyer B."/>
            <person name="Cruveiller S."/>
            <person name="Daubin V."/>
            <person name="Demange N."/>
            <person name="Francino M.P."/>
            <person name="Goltsman E."/>
            <person name="Huang Y."/>
            <person name="Kopp O.R."/>
            <person name="Labarre L."/>
            <person name="Lapidus A."/>
            <person name="Lavire C."/>
            <person name="Marechal J."/>
            <person name="Martinez M."/>
            <person name="Mastronunzio J.E."/>
            <person name="Mullin B.C."/>
            <person name="Niemann J."/>
            <person name="Pujic P."/>
            <person name="Rawnsley T."/>
            <person name="Rouy Z."/>
            <person name="Schenowitz C."/>
            <person name="Sellstedt A."/>
            <person name="Tavares F."/>
            <person name="Tomkins J.P."/>
            <person name="Vallenet D."/>
            <person name="Valverde C."/>
            <person name="Wall L.G."/>
            <person name="Wang Y."/>
            <person name="Medigue C."/>
            <person name="Benson D.R."/>
        </authorList>
    </citation>
    <scope>NUCLEOTIDE SEQUENCE [LARGE SCALE GENOMIC DNA]</scope>
    <source>
        <strain evidence="4">DSM 45986 / CECT 9034 / ACN14a</strain>
    </source>
</reference>
<dbReference type="Gene3D" id="3.20.20.140">
    <property type="entry name" value="Metal-dependent hydrolases"/>
    <property type="match status" value="1"/>
</dbReference>
<accession>Q0RLX2</accession>
<protein>
    <recommendedName>
        <fullName evidence="2">Amidohydrolase-related domain-containing protein</fullName>
    </recommendedName>
</protein>
<dbReference type="SUPFAM" id="SSF51556">
    <property type="entry name" value="Metallo-dependent hydrolases"/>
    <property type="match status" value="1"/>
</dbReference>
<feature type="domain" description="Amidohydrolase-related" evidence="2">
    <location>
        <begin position="149"/>
        <end position="378"/>
    </location>
</feature>
<dbReference type="HOGENOM" id="CLU_039329_0_0_11"/>
<dbReference type="InterPro" id="IPR006680">
    <property type="entry name" value="Amidohydro-rel"/>
</dbReference>
<dbReference type="InterPro" id="IPR032466">
    <property type="entry name" value="Metal_Hydrolase"/>
</dbReference>
<dbReference type="GO" id="GO:0005737">
    <property type="term" value="C:cytoplasm"/>
    <property type="evidence" value="ECO:0007669"/>
    <property type="project" value="TreeGrafter"/>
</dbReference>
<sequence length="406" mass="44675">MEEAEIMKETATVTDLTEGKIWANSGDSHILEPPDLFSSLPDDVKALLPRSVKDPGGAFETIHIDGQEFRRELPRPAPGAPKKKGLGINARPVDSTEDDFLRRALGGNDAAHRLRDLDDEGIWAEVIYPSLGIWTFNIRTPKVVRYGVRALNEFALDFQRSSPRFVCAASIPLLDVDDAVAEIRRASAQGFAAGFLPTRPPLGRPLWNDEEWDPMWAAFAETGTVVAFHIGTEPHDPTERTGVYYRGRGGAVLNYVETTYGGQRAVTQLIAAGALDRHPELRVLVSEGGATWGPFIADRMNEGYRQHSAAVRPVLSRPPSEYLFDQVYASFQHDGSAVAAHVAMGWRNVLWGSDYPHFEGTFGHTQKTLHELFDGVDPVASERIRIGAFHELFPHVPLPPAAAPAS</sequence>
<dbReference type="InterPro" id="IPR032465">
    <property type="entry name" value="ACMSD"/>
</dbReference>
<dbReference type="PANTHER" id="PTHR21240:SF28">
    <property type="entry name" value="ISO-OROTATE DECARBOXYLASE (EUROFUNG)"/>
    <property type="match status" value="1"/>
</dbReference>
<evidence type="ECO:0000313" key="4">
    <source>
        <dbReference type="Proteomes" id="UP000000657"/>
    </source>
</evidence>
<evidence type="ECO:0000313" key="3">
    <source>
        <dbReference type="EMBL" id="CAJ61481.1"/>
    </source>
</evidence>
<gene>
    <name evidence="3" type="ordered locus">FRAAL2837</name>
</gene>
<name>Q0RLX2_FRAAA</name>
<organism evidence="3 4">
    <name type="scientific">Frankia alni (strain DSM 45986 / CECT 9034 / ACN14a)</name>
    <dbReference type="NCBI Taxonomy" id="326424"/>
    <lineage>
        <taxon>Bacteria</taxon>
        <taxon>Bacillati</taxon>
        <taxon>Actinomycetota</taxon>
        <taxon>Actinomycetes</taxon>
        <taxon>Frankiales</taxon>
        <taxon>Frankiaceae</taxon>
        <taxon>Frankia</taxon>
    </lineage>
</organism>
<dbReference type="STRING" id="326424.FRAAL2837"/>
<dbReference type="GO" id="GO:0016787">
    <property type="term" value="F:hydrolase activity"/>
    <property type="evidence" value="ECO:0007669"/>
    <property type="project" value="InterPro"/>
</dbReference>